<comment type="caution">
    <text evidence="1">The sequence shown here is derived from an EMBL/GenBank/DDBJ whole genome shotgun (WGS) entry which is preliminary data.</text>
</comment>
<organism evidence="1 2">
    <name type="scientific">Bacteroides clarus YIT 12056</name>
    <dbReference type="NCBI Taxonomy" id="762984"/>
    <lineage>
        <taxon>Bacteria</taxon>
        <taxon>Pseudomonadati</taxon>
        <taxon>Bacteroidota</taxon>
        <taxon>Bacteroidia</taxon>
        <taxon>Bacteroidales</taxon>
        <taxon>Bacteroidaceae</taxon>
        <taxon>Bacteroides</taxon>
    </lineage>
</organism>
<dbReference type="SUPFAM" id="SSF88697">
    <property type="entry name" value="PUA domain-like"/>
    <property type="match status" value="1"/>
</dbReference>
<accession>A0ABN0CSQ5</accession>
<dbReference type="Proteomes" id="UP000010321">
    <property type="component" value="Unassembled WGS sequence"/>
</dbReference>
<evidence type="ECO:0000313" key="1">
    <source>
        <dbReference type="EMBL" id="EGF54930.1"/>
    </source>
</evidence>
<sequence length="85" mass="10098">MISYRLSHLNITKAVFYQLGYTKERKKSEYAKLRKKKMKAIIIKQPWASLIVHGIKDIENRTWSCCVLKDTVLFDKPIMNVKRKL</sequence>
<dbReference type="Gene3D" id="2.30.130.30">
    <property type="entry name" value="Hypothetical protein"/>
    <property type="match status" value="1"/>
</dbReference>
<reference evidence="1 2" key="1">
    <citation type="submission" date="2011-02" db="EMBL/GenBank/DDBJ databases">
        <authorList>
            <person name="Weinstock G."/>
            <person name="Sodergren E."/>
            <person name="Clifton S."/>
            <person name="Fulton L."/>
            <person name="Fulton B."/>
            <person name="Courtney L."/>
            <person name="Fronick C."/>
            <person name="Harrison M."/>
            <person name="Strong C."/>
            <person name="Farmer C."/>
            <person name="Delahaunty K."/>
            <person name="Markovic C."/>
            <person name="Hall O."/>
            <person name="Minx P."/>
            <person name="Tomlinson C."/>
            <person name="Mitreva M."/>
            <person name="Hou S."/>
            <person name="Chen J."/>
            <person name="Wollam A."/>
            <person name="Pepin K.H."/>
            <person name="Johnson M."/>
            <person name="Bhonagiri V."/>
            <person name="Zhang X."/>
            <person name="Suruliraj S."/>
            <person name="Warren W."/>
            <person name="Chinwalla A."/>
            <person name="Mardis E.R."/>
            <person name="Wilson R.K."/>
        </authorList>
    </citation>
    <scope>NUCLEOTIDE SEQUENCE [LARGE SCALE GENOMIC DNA]</scope>
    <source>
        <strain evidence="1 2">YIT 12056</strain>
    </source>
</reference>
<gene>
    <name evidence="1" type="ORF">HMPREF9445_00159</name>
</gene>
<dbReference type="EMBL" id="AFBM01000002">
    <property type="protein sequence ID" value="EGF54930.1"/>
    <property type="molecule type" value="Genomic_DNA"/>
</dbReference>
<name>A0ABN0CSQ5_9BACE</name>
<evidence type="ECO:0000313" key="2">
    <source>
        <dbReference type="Proteomes" id="UP000010321"/>
    </source>
</evidence>
<dbReference type="InterPro" id="IPR015947">
    <property type="entry name" value="PUA-like_sf"/>
</dbReference>
<keyword evidence="2" id="KW-1185">Reference proteome</keyword>
<protein>
    <submittedName>
        <fullName evidence="1">Uncharacterized protein</fullName>
    </submittedName>
</protein>
<proteinExistence type="predicted"/>